<evidence type="ECO:0000259" key="4">
    <source>
        <dbReference type="Pfam" id="PF00891"/>
    </source>
</evidence>
<comment type="caution">
    <text evidence="6">The sequence shown here is derived from an EMBL/GenBank/DDBJ whole genome shotgun (WGS) entry which is preliminary data.</text>
</comment>
<dbReference type="InterPro" id="IPR029063">
    <property type="entry name" value="SAM-dependent_MTases_sf"/>
</dbReference>
<dbReference type="InterPro" id="IPR012967">
    <property type="entry name" value="COMT_dimerisation"/>
</dbReference>
<dbReference type="InterPro" id="IPR001077">
    <property type="entry name" value="COMT_C"/>
</dbReference>
<dbReference type="InterPro" id="IPR036390">
    <property type="entry name" value="WH_DNA-bd_sf"/>
</dbReference>
<proteinExistence type="predicted"/>
<dbReference type="PANTHER" id="PTHR43712">
    <property type="entry name" value="PUTATIVE (AFU_ORTHOLOGUE AFUA_4G14580)-RELATED"/>
    <property type="match status" value="1"/>
</dbReference>
<evidence type="ECO:0000313" key="6">
    <source>
        <dbReference type="EMBL" id="KIZ16428.1"/>
    </source>
</evidence>
<dbReference type="PANTHER" id="PTHR43712:SF2">
    <property type="entry name" value="O-METHYLTRANSFERASE CICE"/>
    <property type="match status" value="1"/>
</dbReference>
<dbReference type="Pfam" id="PF00891">
    <property type="entry name" value="Methyltransf_2"/>
    <property type="match status" value="1"/>
</dbReference>
<dbReference type="Proteomes" id="UP000032458">
    <property type="component" value="Unassembled WGS sequence"/>
</dbReference>
<keyword evidence="7" id="KW-1185">Reference proteome</keyword>
<name>A0A0D7CJP9_9ACTN</name>
<dbReference type="EMBL" id="JRKI01000028">
    <property type="protein sequence ID" value="KIZ16428.1"/>
    <property type="molecule type" value="Genomic_DNA"/>
</dbReference>
<keyword evidence="2" id="KW-0808">Transferase</keyword>
<keyword evidence="3" id="KW-0949">S-adenosyl-L-methionine</keyword>
<dbReference type="InterPro" id="IPR016461">
    <property type="entry name" value="COMT-like"/>
</dbReference>
<reference evidence="6 7" key="1">
    <citation type="submission" date="2014-09" db="EMBL/GenBank/DDBJ databases">
        <title>Draft genome sequence of Streptomyces natalensis ATCC 27448, producer of the antifungal pimaricin.</title>
        <authorList>
            <person name="Mendes M.V."/>
            <person name="Beites T."/>
            <person name="Pires S."/>
            <person name="Santos C.L."/>
            <person name="Moradas-Ferreira P."/>
        </authorList>
    </citation>
    <scope>NUCLEOTIDE SEQUENCE [LARGE SCALE GENOMIC DNA]</scope>
    <source>
        <strain evidence="6 7">ATCC 27448</strain>
    </source>
</reference>
<dbReference type="SUPFAM" id="SSF46785">
    <property type="entry name" value="Winged helix' DNA-binding domain"/>
    <property type="match status" value="1"/>
</dbReference>
<dbReference type="PROSITE" id="PS51683">
    <property type="entry name" value="SAM_OMT_II"/>
    <property type="match status" value="1"/>
</dbReference>
<dbReference type="SUPFAM" id="SSF53335">
    <property type="entry name" value="S-adenosyl-L-methionine-dependent methyltransferases"/>
    <property type="match status" value="1"/>
</dbReference>
<sequence length="354" mass="38377">MTGAARRDERVLVIRGSAGRVATKRAPSPAAEAFAGMALSVALITGVRLGVFTRLAEGPAEAQELASGLGLDTRSTALLADSLHALGYLTRPADAYALSGVARRWLDPGASRPVAACVAGNVEHWDWWAALPEIIRTGTGLDVHSGRAETDTFWQDYIGGQYDLARLSAPAVSRAIRLPAGARRLLDVGGGHGWFAAELCRRHDGLQATVLDLPGSAEVGRRIIAETGMDHLVRHRSGDARSTSLEADHYDAALCFNLIHPLPPDDIRALLSNVNRSLRPGGRIAVLNLFARPRRRRPDQFSACLSLFFHMTSATIYTVGQLDEWLREAGFRQSRRMTLRRVPGQTLVVATKRA</sequence>
<evidence type="ECO:0000256" key="2">
    <source>
        <dbReference type="ARBA" id="ARBA00022679"/>
    </source>
</evidence>
<dbReference type="Gene3D" id="3.40.50.150">
    <property type="entry name" value="Vaccinia Virus protein VP39"/>
    <property type="match status" value="1"/>
</dbReference>
<dbReference type="InterPro" id="IPR036388">
    <property type="entry name" value="WH-like_DNA-bd_sf"/>
</dbReference>
<protein>
    <recommendedName>
        <fullName evidence="8">Methyltransferase type 12</fullName>
    </recommendedName>
</protein>
<evidence type="ECO:0000313" key="7">
    <source>
        <dbReference type="Proteomes" id="UP000032458"/>
    </source>
</evidence>
<evidence type="ECO:0000256" key="1">
    <source>
        <dbReference type="ARBA" id="ARBA00022603"/>
    </source>
</evidence>
<feature type="domain" description="O-methyltransferase C-terminal" evidence="4">
    <location>
        <begin position="140"/>
        <end position="331"/>
    </location>
</feature>
<dbReference type="Gene3D" id="1.10.10.10">
    <property type="entry name" value="Winged helix-like DNA-binding domain superfamily/Winged helix DNA-binding domain"/>
    <property type="match status" value="1"/>
</dbReference>
<accession>A0A0D7CJP9</accession>
<organism evidence="6 7">
    <name type="scientific">Streptomyces natalensis ATCC 27448</name>
    <dbReference type="NCBI Taxonomy" id="1240678"/>
    <lineage>
        <taxon>Bacteria</taxon>
        <taxon>Bacillati</taxon>
        <taxon>Actinomycetota</taxon>
        <taxon>Actinomycetes</taxon>
        <taxon>Kitasatosporales</taxon>
        <taxon>Streptomycetaceae</taxon>
        <taxon>Streptomyces</taxon>
    </lineage>
</organism>
<dbReference type="AlphaFoldDB" id="A0A0D7CJP9"/>
<evidence type="ECO:0000256" key="3">
    <source>
        <dbReference type="ARBA" id="ARBA00022691"/>
    </source>
</evidence>
<feature type="domain" description="O-methyltransferase dimerisation" evidence="5">
    <location>
        <begin position="34"/>
        <end position="106"/>
    </location>
</feature>
<dbReference type="Pfam" id="PF08100">
    <property type="entry name" value="Dimerisation"/>
    <property type="match status" value="1"/>
</dbReference>
<dbReference type="GO" id="GO:0046983">
    <property type="term" value="F:protein dimerization activity"/>
    <property type="evidence" value="ECO:0007669"/>
    <property type="project" value="InterPro"/>
</dbReference>
<dbReference type="CDD" id="cd02440">
    <property type="entry name" value="AdoMet_MTases"/>
    <property type="match status" value="1"/>
</dbReference>
<gene>
    <name evidence="6" type="ORF">SNA_20560</name>
</gene>
<evidence type="ECO:0008006" key="8">
    <source>
        <dbReference type="Google" id="ProtNLM"/>
    </source>
</evidence>
<keyword evidence="1" id="KW-0489">Methyltransferase</keyword>
<dbReference type="GO" id="GO:0032259">
    <property type="term" value="P:methylation"/>
    <property type="evidence" value="ECO:0007669"/>
    <property type="project" value="UniProtKB-KW"/>
</dbReference>
<dbReference type="PATRIC" id="fig|1240678.4.peg.4346"/>
<evidence type="ECO:0000259" key="5">
    <source>
        <dbReference type="Pfam" id="PF08100"/>
    </source>
</evidence>
<dbReference type="GO" id="GO:0008171">
    <property type="term" value="F:O-methyltransferase activity"/>
    <property type="evidence" value="ECO:0007669"/>
    <property type="project" value="InterPro"/>
</dbReference>